<reference evidence="3 4" key="1">
    <citation type="submission" date="2016-09" db="EMBL/GenBank/DDBJ databases">
        <title>Rhizobium sp. nov., a novel species isolated from the rice rhizosphere.</title>
        <authorList>
            <person name="Zhao J."/>
            <person name="Zhang X."/>
        </authorList>
    </citation>
    <scope>NUCLEOTIDE SEQUENCE [LARGE SCALE GENOMIC DNA]</scope>
    <source>
        <strain evidence="3 4">1.7048</strain>
    </source>
</reference>
<sequence length="428" mass="46403">MAWQSPISPGISLYEETAGPRPAFPPLGGSRSADVAIIGGGFTGLNAALHLARHGVDVVLVDGCRFGDGASGRNGGQLGTGQRNEVDELEKLLGYERAKALFDMAEHAKRALLDFARSEALDIDYRPGHLSVTHKQACERDYRHYVETLANRYDYPHLTYLDREAVEAKLGSRHYALGIEDGGTGHIHPMKLVIGLANAAAAAGAALHEQTKANRIVRKGSKIEIETSQGTIRADRALIACNGHIGTLEPKTADHVMPIRSFIGATLPLTDFPEVLPEGQSVADSRFVVRYFRKSPDGRLLFGGREAYTADSPKDLAGPIRGQITQVYPQLKNVEITHAWGGSVGITLPRRPFVREVMPGVTSIGGYSGHGVMLANYCGRLYAQSVLGGSHELDLLKNLPVPPFPGGRHFRSVLLFVALSWYAMRDKL</sequence>
<dbReference type="PANTHER" id="PTHR13847:SF281">
    <property type="entry name" value="FAD DEPENDENT OXIDOREDUCTASE DOMAIN-CONTAINING PROTEIN"/>
    <property type="match status" value="1"/>
</dbReference>
<keyword evidence="1" id="KW-0560">Oxidoreductase</keyword>
<evidence type="ECO:0000313" key="4">
    <source>
        <dbReference type="Proteomes" id="UP000186364"/>
    </source>
</evidence>
<dbReference type="Gene3D" id="3.30.9.10">
    <property type="entry name" value="D-Amino Acid Oxidase, subunit A, domain 2"/>
    <property type="match status" value="1"/>
</dbReference>
<dbReference type="Pfam" id="PF01266">
    <property type="entry name" value="DAO"/>
    <property type="match status" value="1"/>
</dbReference>
<evidence type="ECO:0000313" key="3">
    <source>
        <dbReference type="EMBL" id="OLP58142.1"/>
    </source>
</evidence>
<evidence type="ECO:0000259" key="2">
    <source>
        <dbReference type="Pfam" id="PF01266"/>
    </source>
</evidence>
<organism evidence="3 4">
    <name type="scientific">Xaviernesmea oryzae</name>
    <dbReference type="NCBI Taxonomy" id="464029"/>
    <lineage>
        <taxon>Bacteria</taxon>
        <taxon>Pseudomonadati</taxon>
        <taxon>Pseudomonadota</taxon>
        <taxon>Alphaproteobacteria</taxon>
        <taxon>Hyphomicrobiales</taxon>
        <taxon>Rhizobiaceae</taxon>
        <taxon>Rhizobium/Agrobacterium group</taxon>
        <taxon>Xaviernesmea</taxon>
    </lineage>
</organism>
<dbReference type="OrthoDB" id="9806601at2"/>
<proteinExistence type="predicted"/>
<dbReference type="InterPro" id="IPR036188">
    <property type="entry name" value="FAD/NAD-bd_sf"/>
</dbReference>
<keyword evidence="4" id="KW-1185">Reference proteome</keyword>
<dbReference type="Gene3D" id="3.50.50.60">
    <property type="entry name" value="FAD/NAD(P)-binding domain"/>
    <property type="match status" value="1"/>
</dbReference>
<protein>
    <submittedName>
        <fullName evidence="3">Oxidoreductase</fullName>
    </submittedName>
</protein>
<comment type="caution">
    <text evidence="3">The sequence shown here is derived from an EMBL/GenBank/DDBJ whole genome shotgun (WGS) entry which is preliminary data.</text>
</comment>
<dbReference type="Proteomes" id="UP000186364">
    <property type="component" value="Unassembled WGS sequence"/>
</dbReference>
<dbReference type="InterPro" id="IPR006076">
    <property type="entry name" value="FAD-dep_OxRdtase"/>
</dbReference>
<gene>
    <name evidence="3" type="ORF">BJF93_05800</name>
</gene>
<dbReference type="SUPFAM" id="SSF51905">
    <property type="entry name" value="FAD/NAD(P)-binding domain"/>
    <property type="match status" value="1"/>
</dbReference>
<dbReference type="GO" id="GO:0016491">
    <property type="term" value="F:oxidoreductase activity"/>
    <property type="evidence" value="ECO:0007669"/>
    <property type="project" value="UniProtKB-KW"/>
</dbReference>
<dbReference type="RefSeq" id="WP_075629347.1">
    <property type="nucleotide sequence ID" value="NZ_FOAM01000013.1"/>
</dbReference>
<dbReference type="AlphaFoldDB" id="A0A1Q9ARS6"/>
<dbReference type="GO" id="GO:0005737">
    <property type="term" value="C:cytoplasm"/>
    <property type="evidence" value="ECO:0007669"/>
    <property type="project" value="TreeGrafter"/>
</dbReference>
<evidence type="ECO:0000256" key="1">
    <source>
        <dbReference type="ARBA" id="ARBA00023002"/>
    </source>
</evidence>
<feature type="domain" description="FAD dependent oxidoreductase" evidence="2">
    <location>
        <begin position="34"/>
        <end position="384"/>
    </location>
</feature>
<dbReference type="EMBL" id="MKIP01000058">
    <property type="protein sequence ID" value="OLP58142.1"/>
    <property type="molecule type" value="Genomic_DNA"/>
</dbReference>
<dbReference type="PANTHER" id="PTHR13847">
    <property type="entry name" value="SARCOSINE DEHYDROGENASE-RELATED"/>
    <property type="match status" value="1"/>
</dbReference>
<name>A0A1Q9ARS6_9HYPH</name>
<accession>A0A1Q9ARS6</accession>